<organism evidence="1 2">
    <name type="scientific">Chryseobacterium shigense</name>
    <dbReference type="NCBI Taxonomy" id="297244"/>
    <lineage>
        <taxon>Bacteria</taxon>
        <taxon>Pseudomonadati</taxon>
        <taxon>Bacteroidota</taxon>
        <taxon>Flavobacteriia</taxon>
        <taxon>Flavobacteriales</taxon>
        <taxon>Weeksellaceae</taxon>
        <taxon>Chryseobacterium group</taxon>
        <taxon>Chryseobacterium</taxon>
    </lineage>
</organism>
<evidence type="ECO:0000313" key="2">
    <source>
        <dbReference type="Proteomes" id="UP000589738"/>
    </source>
</evidence>
<dbReference type="EMBL" id="JACHLC010000004">
    <property type="protein sequence ID" value="MBB6372128.1"/>
    <property type="molecule type" value="Genomic_DNA"/>
</dbReference>
<dbReference type="Proteomes" id="UP000589738">
    <property type="component" value="Unassembled WGS sequence"/>
</dbReference>
<reference evidence="1 2" key="1">
    <citation type="submission" date="2020-08" db="EMBL/GenBank/DDBJ databases">
        <title>Functional genomics of gut bacteria from endangered species of beetles.</title>
        <authorList>
            <person name="Carlos-Shanley C."/>
        </authorList>
    </citation>
    <scope>NUCLEOTIDE SEQUENCE [LARGE SCALE GENOMIC DNA]</scope>
    <source>
        <strain evidence="1 2">S00136</strain>
    </source>
</reference>
<protein>
    <recommendedName>
        <fullName evidence="3">Lipoprotein</fullName>
    </recommendedName>
</protein>
<keyword evidence="2" id="KW-1185">Reference proteome</keyword>
<gene>
    <name evidence="1" type="ORF">HNP36_003217</name>
</gene>
<dbReference type="AlphaFoldDB" id="A0A841NEC3"/>
<dbReference type="PROSITE" id="PS51257">
    <property type="entry name" value="PROKAR_LIPOPROTEIN"/>
    <property type="match status" value="1"/>
</dbReference>
<accession>A0A841NEC3</accession>
<proteinExistence type="predicted"/>
<comment type="caution">
    <text evidence="1">The sequence shown here is derived from an EMBL/GenBank/DDBJ whole genome shotgun (WGS) entry which is preliminary data.</text>
</comment>
<evidence type="ECO:0008006" key="3">
    <source>
        <dbReference type="Google" id="ProtNLM"/>
    </source>
</evidence>
<sequence>MSKKLMNFLLRNIFPAFIAIALLSCESDKERLSKIEKECLAKTKIDGFNVSFFGYFPKDADSVNIRIKRRNQIIQNYHDKIPDAISDSLRHQRNYFVKNEILLTDTVFVKIKNEPAKKIYGFRYLVRAHYSMMNKDWGCDFYELTTDGKVSEGASVHFTDKSWKILEKKDFKNYYKD</sequence>
<dbReference type="RefSeq" id="WP_184165770.1">
    <property type="nucleotide sequence ID" value="NZ_JACHLC010000004.1"/>
</dbReference>
<evidence type="ECO:0000313" key="1">
    <source>
        <dbReference type="EMBL" id="MBB6372128.1"/>
    </source>
</evidence>
<name>A0A841NEC3_9FLAO</name>